<dbReference type="GO" id="GO:0004048">
    <property type="term" value="F:anthranilate phosphoribosyltransferase activity"/>
    <property type="evidence" value="ECO:0007669"/>
    <property type="project" value="UniProtKB-UniRule"/>
</dbReference>
<feature type="binding site" evidence="4">
    <location>
        <position position="207"/>
    </location>
    <ligand>
        <name>Mg(2+)</name>
        <dbReference type="ChEBI" id="CHEBI:18420"/>
        <label>2</label>
    </ligand>
</feature>
<feature type="domain" description="Glycosyl transferase family 3 N-terminal" evidence="6">
    <location>
        <begin position="2"/>
        <end position="50"/>
    </location>
</feature>
<keyword evidence="4" id="KW-0057">Aromatic amino acid biosynthesis</keyword>
<dbReference type="InterPro" id="IPR035902">
    <property type="entry name" value="Nuc_phospho_transferase"/>
</dbReference>
<feature type="binding site" evidence="4">
    <location>
        <position position="148"/>
    </location>
    <ligand>
        <name>anthranilate</name>
        <dbReference type="ChEBI" id="CHEBI:16567"/>
        <label>2</label>
    </ligand>
</feature>
<dbReference type="GO" id="GO:0000162">
    <property type="term" value="P:L-tryptophan biosynthetic process"/>
    <property type="evidence" value="ECO:0007669"/>
    <property type="project" value="UniProtKB-UniRule"/>
</dbReference>
<comment type="function">
    <text evidence="4">Catalyzes the transfer of the phosphoribosyl group of 5-phosphorylribose-1-pyrophosphate (PRPP) to anthranilate to yield N-(5'-phosphoribosyl)-anthranilate (PRA).</text>
</comment>
<dbReference type="PANTHER" id="PTHR43285:SF2">
    <property type="entry name" value="ANTHRANILATE PHOSPHORIBOSYLTRANSFERASE"/>
    <property type="match status" value="1"/>
</dbReference>
<dbReference type="InterPro" id="IPR017459">
    <property type="entry name" value="Glycosyl_Trfase_fam3_N_dom"/>
</dbReference>
<dbReference type="Pfam" id="PF00591">
    <property type="entry name" value="Glycos_transf_3"/>
    <property type="match status" value="1"/>
</dbReference>
<dbReference type="GO" id="GO:0000287">
    <property type="term" value="F:magnesium ion binding"/>
    <property type="evidence" value="ECO:0007669"/>
    <property type="project" value="UniProtKB-UniRule"/>
</dbReference>
<dbReference type="InterPro" id="IPR005940">
    <property type="entry name" value="Anthranilate_Pribosyl_Tfrase"/>
</dbReference>
<evidence type="ECO:0000256" key="1">
    <source>
        <dbReference type="ARBA" id="ARBA00022605"/>
    </source>
</evidence>
<feature type="binding site" evidence="4">
    <location>
        <position position="208"/>
    </location>
    <ligand>
        <name>Mg(2+)</name>
        <dbReference type="ChEBI" id="CHEBI:18420"/>
        <label>2</label>
    </ligand>
</feature>
<feature type="binding site" evidence="4">
    <location>
        <position position="63"/>
    </location>
    <ligand>
        <name>5-phospho-alpha-D-ribose 1-diphosphate</name>
        <dbReference type="ChEBI" id="CHEBI:58017"/>
    </ligand>
</feature>
<comment type="catalytic activity">
    <reaction evidence="4">
        <text>N-(5-phospho-beta-D-ribosyl)anthranilate + diphosphate = 5-phospho-alpha-D-ribose 1-diphosphate + anthranilate</text>
        <dbReference type="Rhea" id="RHEA:11768"/>
        <dbReference type="ChEBI" id="CHEBI:16567"/>
        <dbReference type="ChEBI" id="CHEBI:18277"/>
        <dbReference type="ChEBI" id="CHEBI:33019"/>
        <dbReference type="ChEBI" id="CHEBI:58017"/>
        <dbReference type="EC" id="2.4.2.18"/>
    </reaction>
</comment>
<evidence type="ECO:0000256" key="4">
    <source>
        <dbReference type="HAMAP-Rule" id="MF_00211"/>
    </source>
</evidence>
<dbReference type="Gene3D" id="3.40.1030.10">
    <property type="entry name" value="Nucleoside phosphorylase/phosphoribosyltransferase catalytic domain"/>
    <property type="match status" value="1"/>
</dbReference>
<evidence type="ECO:0000256" key="3">
    <source>
        <dbReference type="ARBA" id="ARBA00022679"/>
    </source>
</evidence>
<comment type="similarity">
    <text evidence="4">Belongs to the anthranilate phosphoribosyltransferase family.</text>
</comment>
<gene>
    <name evidence="4 7" type="primary">trpD</name>
    <name evidence="7" type="ORF">SJAV_22320</name>
</gene>
<evidence type="ECO:0000256" key="2">
    <source>
        <dbReference type="ARBA" id="ARBA00022676"/>
    </source>
</evidence>
<comment type="subunit">
    <text evidence="4">Homodimer.</text>
</comment>
<feature type="binding site" evidence="4">
    <location>
        <begin position="66"/>
        <end position="67"/>
    </location>
    <ligand>
        <name>5-phospho-alpha-D-ribose 1-diphosphate</name>
        <dbReference type="ChEBI" id="CHEBI:58017"/>
    </ligand>
</feature>
<dbReference type="GO" id="GO:0005829">
    <property type="term" value="C:cytosol"/>
    <property type="evidence" value="ECO:0007669"/>
    <property type="project" value="TreeGrafter"/>
</dbReference>
<accession>A0AAT9GUL5</accession>
<dbReference type="NCBIfam" id="TIGR01245">
    <property type="entry name" value="trpD"/>
    <property type="match status" value="1"/>
</dbReference>
<feature type="binding site" evidence="4">
    <location>
        <position position="75"/>
    </location>
    <ligand>
        <name>Mg(2+)</name>
        <dbReference type="ChEBI" id="CHEBI:18420"/>
        <label>1</label>
    </ligand>
</feature>
<sequence>MEEEARNIANKIMKAEIPEIVTAGFLVGLATKGESIEEIVGFAKAMRENALHINFPSALDTAGTGGDGFNTLNVSTAVALLLSQIHPVAKHGNRAVSGKSGSADVLEAMGYNINVKPELAEKLIKETNFVFLFAQLYHPAMKNVANVRRTLGIRTIFNILGPLTNPASARYQMIGVFSRDFLHKLSEVVVKLDYDKVVLYNGFPSLDEISTQGVTYVYEVERDKVVSYEVTVEDFGLKEEVPVSKLVVEDSTHSALRMLKAFKGKDEDARKFIGINASMGLYVIRKVKDLKDGYEYALQLMDSSISHIKSIVEKNGDITKFMRLVEKID</sequence>
<evidence type="ECO:0000259" key="5">
    <source>
        <dbReference type="Pfam" id="PF00591"/>
    </source>
</evidence>
<keyword evidence="4" id="KW-0479">Metal-binding</keyword>
<dbReference type="InterPro" id="IPR000312">
    <property type="entry name" value="Glycosyl_Trfase_fam3"/>
</dbReference>
<feature type="domain" description="Glycosyl transferase family 3" evidence="5">
    <location>
        <begin position="57"/>
        <end position="303"/>
    </location>
</feature>
<feature type="binding site" evidence="4">
    <location>
        <begin position="90"/>
        <end position="98"/>
    </location>
    <ligand>
        <name>5-phospho-alpha-D-ribose 1-diphosphate</name>
        <dbReference type="ChEBI" id="CHEBI:58017"/>
    </ligand>
</feature>
<dbReference type="PANTHER" id="PTHR43285">
    <property type="entry name" value="ANTHRANILATE PHOSPHORIBOSYLTRANSFERASE"/>
    <property type="match status" value="1"/>
</dbReference>
<dbReference type="InterPro" id="IPR036320">
    <property type="entry name" value="Glycosyl_Trfase_fam3_N_dom_sf"/>
</dbReference>
<evidence type="ECO:0000259" key="6">
    <source>
        <dbReference type="Pfam" id="PF02885"/>
    </source>
</evidence>
<dbReference type="HAMAP" id="MF_00211">
    <property type="entry name" value="TrpD"/>
    <property type="match status" value="1"/>
</dbReference>
<protein>
    <recommendedName>
        <fullName evidence="4">Anthranilate phosphoribosyltransferase</fullName>
        <ecNumber evidence="4">2.4.2.18</ecNumber>
    </recommendedName>
</protein>
<dbReference type="Pfam" id="PF02885">
    <property type="entry name" value="Glycos_trans_3N"/>
    <property type="match status" value="1"/>
</dbReference>
<dbReference type="AlphaFoldDB" id="A0AAT9GUL5"/>
<feature type="binding site" evidence="4">
    <location>
        <position position="102"/>
    </location>
    <ligand>
        <name>5-phospho-alpha-D-ribose 1-diphosphate</name>
        <dbReference type="ChEBI" id="CHEBI:58017"/>
    </ligand>
</feature>
<comment type="pathway">
    <text evidence="4">Amino-acid biosynthesis; L-tryptophan biosynthesis; L-tryptophan from chorismate: step 2/5.</text>
</comment>
<evidence type="ECO:0000313" key="7">
    <source>
        <dbReference type="EMBL" id="BFH74288.1"/>
    </source>
</evidence>
<dbReference type="KEGG" id="sjv:SJAV_22320"/>
<keyword evidence="4" id="KW-0822">Tryptophan biosynthesis</keyword>
<dbReference type="SUPFAM" id="SSF47648">
    <property type="entry name" value="Nucleoside phosphorylase/phosphoribosyltransferase N-terminal domain"/>
    <property type="match status" value="1"/>
</dbReference>
<feature type="binding site" evidence="4">
    <location>
        <position position="93"/>
    </location>
    <ligand>
        <name>anthranilate</name>
        <dbReference type="ChEBI" id="CHEBI:16567"/>
        <label>1</label>
    </ligand>
</feature>
<proteinExistence type="inferred from homology"/>
<keyword evidence="3 4" id="KW-0808">Transferase</keyword>
<dbReference type="SUPFAM" id="SSF52418">
    <property type="entry name" value="Nucleoside phosphorylase/phosphoribosyltransferase catalytic domain"/>
    <property type="match status" value="1"/>
</dbReference>
<comment type="caution">
    <text evidence="4">Lacks conserved residue(s) required for the propagation of feature annotation.</text>
</comment>
<feature type="binding site" evidence="4">
    <location>
        <position position="71"/>
    </location>
    <ligand>
        <name>5-phospho-alpha-D-ribose 1-diphosphate</name>
        <dbReference type="ChEBI" id="CHEBI:58017"/>
    </ligand>
</feature>
<feature type="binding site" evidence="4">
    <location>
        <begin position="73"/>
        <end position="76"/>
    </location>
    <ligand>
        <name>5-phospho-alpha-D-ribose 1-diphosphate</name>
        <dbReference type="ChEBI" id="CHEBI:58017"/>
    </ligand>
</feature>
<feature type="binding site" evidence="4">
    <location>
        <position position="208"/>
    </location>
    <ligand>
        <name>Mg(2+)</name>
        <dbReference type="ChEBI" id="CHEBI:18420"/>
        <label>1</label>
    </ligand>
</feature>
<dbReference type="Gene3D" id="1.20.970.10">
    <property type="entry name" value="Transferase, Pyrimidine Nucleoside Phosphorylase, Chain C"/>
    <property type="match status" value="1"/>
</dbReference>
<keyword evidence="2 4" id="KW-0328">Glycosyltransferase</keyword>
<name>A0AAT9GUL5_9CREN</name>
<keyword evidence="1 4" id="KW-0028">Amino-acid biosynthesis</keyword>
<keyword evidence="4" id="KW-0460">Magnesium</keyword>
<organism evidence="7">
    <name type="scientific">Sulfurisphaera javensis</name>
    <dbReference type="NCBI Taxonomy" id="2049879"/>
    <lineage>
        <taxon>Archaea</taxon>
        <taxon>Thermoproteota</taxon>
        <taxon>Thermoprotei</taxon>
        <taxon>Sulfolobales</taxon>
        <taxon>Sulfolobaceae</taxon>
        <taxon>Sulfurisphaera</taxon>
    </lineage>
</organism>
<reference evidence="7" key="1">
    <citation type="submission" date="2024-03" db="EMBL/GenBank/DDBJ databases">
        <title>Complete genome sequence of Sulfurisphaera javensis strain KD-1.</title>
        <authorList>
            <person name="Sakai H."/>
            <person name="Nur N."/>
            <person name="Suwanto A."/>
            <person name="Kurosawa N."/>
        </authorList>
    </citation>
    <scope>NUCLEOTIDE SEQUENCE</scope>
    <source>
        <strain evidence="7">KD-1</strain>
    </source>
</reference>
<feature type="binding site" evidence="4">
    <location>
        <position position="63"/>
    </location>
    <ligand>
        <name>anthranilate</name>
        <dbReference type="ChEBI" id="CHEBI:16567"/>
        <label>1</label>
    </ligand>
</feature>
<dbReference type="EMBL" id="AP031322">
    <property type="protein sequence ID" value="BFH74288.1"/>
    <property type="molecule type" value="Genomic_DNA"/>
</dbReference>
<dbReference type="EC" id="2.4.2.18" evidence="4"/>
<comment type="cofactor">
    <cofactor evidence="4">
        <name>Mg(2+)</name>
        <dbReference type="ChEBI" id="CHEBI:18420"/>
    </cofactor>
    <text evidence="4">Binds 2 magnesium ions per monomer.</text>
</comment>